<evidence type="ECO:0000256" key="1">
    <source>
        <dbReference type="SAM" id="MobiDB-lite"/>
    </source>
</evidence>
<accession>A0ABR3VP65</accession>
<feature type="region of interest" description="Disordered" evidence="1">
    <location>
        <begin position="62"/>
        <end position="83"/>
    </location>
</feature>
<keyword evidence="3" id="KW-1185">Reference proteome</keyword>
<protein>
    <submittedName>
        <fullName evidence="2">Uncharacterized protein</fullName>
    </submittedName>
</protein>
<gene>
    <name evidence="2" type="ORF">VTJ49DRAFT_3599</name>
</gene>
<evidence type="ECO:0000313" key="3">
    <source>
        <dbReference type="Proteomes" id="UP001583172"/>
    </source>
</evidence>
<dbReference type="Proteomes" id="UP001583172">
    <property type="component" value="Unassembled WGS sequence"/>
</dbReference>
<comment type="caution">
    <text evidence="2">The sequence shown here is derived from an EMBL/GenBank/DDBJ whole genome shotgun (WGS) entry which is preliminary data.</text>
</comment>
<dbReference type="EMBL" id="JAZGSY010000028">
    <property type="protein sequence ID" value="KAL1842958.1"/>
    <property type="molecule type" value="Genomic_DNA"/>
</dbReference>
<name>A0ABR3VP65_HUMIN</name>
<organism evidence="2 3">
    <name type="scientific">Humicola insolens</name>
    <name type="common">Soft-rot fungus</name>
    <dbReference type="NCBI Taxonomy" id="85995"/>
    <lineage>
        <taxon>Eukaryota</taxon>
        <taxon>Fungi</taxon>
        <taxon>Dikarya</taxon>
        <taxon>Ascomycota</taxon>
        <taxon>Pezizomycotina</taxon>
        <taxon>Sordariomycetes</taxon>
        <taxon>Sordariomycetidae</taxon>
        <taxon>Sordariales</taxon>
        <taxon>Chaetomiaceae</taxon>
        <taxon>Mycothermus</taxon>
    </lineage>
</organism>
<proteinExistence type="predicted"/>
<evidence type="ECO:0000313" key="2">
    <source>
        <dbReference type="EMBL" id="KAL1842958.1"/>
    </source>
</evidence>
<sequence>MEAEDNIQSLAKDFINIVELRVYKRMTRENIKAMLVCGMSEDEVIEFVKAVVQAEKPKPLRPRIVPVETPGLTSNGRGGNVLIPDGQLTWRDLKRLRGEEEEEEEEESMG</sequence>
<reference evidence="2 3" key="1">
    <citation type="journal article" date="2024" name="Commun. Biol.">
        <title>Comparative genomic analysis of thermophilic fungi reveals convergent evolutionary adaptations and gene losses.</title>
        <authorList>
            <person name="Steindorff A.S."/>
            <person name="Aguilar-Pontes M.V."/>
            <person name="Robinson A.J."/>
            <person name="Andreopoulos B."/>
            <person name="LaButti K."/>
            <person name="Kuo A."/>
            <person name="Mondo S."/>
            <person name="Riley R."/>
            <person name="Otillar R."/>
            <person name="Haridas S."/>
            <person name="Lipzen A."/>
            <person name="Grimwood J."/>
            <person name="Schmutz J."/>
            <person name="Clum A."/>
            <person name="Reid I.D."/>
            <person name="Moisan M.C."/>
            <person name="Butler G."/>
            <person name="Nguyen T.T.M."/>
            <person name="Dewar K."/>
            <person name="Conant G."/>
            <person name="Drula E."/>
            <person name="Henrissat B."/>
            <person name="Hansel C."/>
            <person name="Singer S."/>
            <person name="Hutchinson M.I."/>
            <person name="de Vries R.P."/>
            <person name="Natvig D.O."/>
            <person name="Powell A.J."/>
            <person name="Tsang A."/>
            <person name="Grigoriev I.V."/>
        </authorList>
    </citation>
    <scope>NUCLEOTIDE SEQUENCE [LARGE SCALE GENOMIC DNA]</scope>
    <source>
        <strain evidence="2 3">CBS 620.91</strain>
    </source>
</reference>